<feature type="transmembrane region" description="Helical" evidence="1">
    <location>
        <begin position="12"/>
        <end position="33"/>
    </location>
</feature>
<dbReference type="EMBL" id="BAABJJ010000014">
    <property type="protein sequence ID" value="GAA4941505.1"/>
    <property type="molecule type" value="Genomic_DNA"/>
</dbReference>
<accession>A0ABP9GP38</accession>
<evidence type="ECO:0000313" key="2">
    <source>
        <dbReference type="EMBL" id="GAA4941505.1"/>
    </source>
</evidence>
<evidence type="ECO:0000256" key="1">
    <source>
        <dbReference type="SAM" id="Phobius"/>
    </source>
</evidence>
<dbReference type="PROSITE" id="PS51257">
    <property type="entry name" value="PROKAR_LIPOPROTEIN"/>
    <property type="match status" value="1"/>
</dbReference>
<comment type="caution">
    <text evidence="2">The sequence shown here is derived from an EMBL/GenBank/DDBJ whole genome shotgun (WGS) entry which is preliminary data.</text>
</comment>
<keyword evidence="1" id="KW-0472">Membrane</keyword>
<evidence type="ECO:0008006" key="4">
    <source>
        <dbReference type="Google" id="ProtNLM"/>
    </source>
</evidence>
<dbReference type="Proteomes" id="UP001501302">
    <property type="component" value="Unassembled WGS sequence"/>
</dbReference>
<reference evidence="3" key="1">
    <citation type="journal article" date="2019" name="Int. J. Syst. Evol. Microbiol.">
        <title>The Global Catalogue of Microorganisms (GCM) 10K type strain sequencing project: providing services to taxonomists for standard genome sequencing and annotation.</title>
        <authorList>
            <consortium name="The Broad Institute Genomics Platform"/>
            <consortium name="The Broad Institute Genome Sequencing Center for Infectious Disease"/>
            <person name="Wu L."/>
            <person name="Ma J."/>
        </authorList>
    </citation>
    <scope>NUCLEOTIDE SEQUENCE [LARGE SCALE GENOMIC DNA]</scope>
    <source>
        <strain evidence="3">JCM 18285</strain>
    </source>
</reference>
<sequence length="76" mass="9071">MPSFSIKYILNQLNTSTLSCNMKLVLIYILLIWSMSKMIMIKTIDFFNDIKEIAIYDFKITIEKRFVSNKKTSQYF</sequence>
<protein>
    <recommendedName>
        <fullName evidence="4">Transmembrane protein</fullName>
    </recommendedName>
</protein>
<keyword evidence="1" id="KW-0812">Transmembrane</keyword>
<name>A0ABP9GP38_9FLAO</name>
<proteinExistence type="predicted"/>
<evidence type="ECO:0000313" key="3">
    <source>
        <dbReference type="Proteomes" id="UP001501302"/>
    </source>
</evidence>
<organism evidence="2 3">
    <name type="scientific">Algibacter agarivorans</name>
    <dbReference type="NCBI Taxonomy" id="1109741"/>
    <lineage>
        <taxon>Bacteria</taxon>
        <taxon>Pseudomonadati</taxon>
        <taxon>Bacteroidota</taxon>
        <taxon>Flavobacteriia</taxon>
        <taxon>Flavobacteriales</taxon>
        <taxon>Flavobacteriaceae</taxon>
        <taxon>Algibacter</taxon>
    </lineage>
</organism>
<keyword evidence="1" id="KW-1133">Transmembrane helix</keyword>
<gene>
    <name evidence="2" type="ORF">GCM10023314_13130</name>
</gene>
<keyword evidence="3" id="KW-1185">Reference proteome</keyword>